<dbReference type="Pfam" id="PF20469">
    <property type="entry name" value="OLD-like_TOPRIM"/>
    <property type="match status" value="1"/>
</dbReference>
<dbReference type="InterPro" id="IPR041685">
    <property type="entry name" value="AAA_GajA/Old/RecF-like"/>
</dbReference>
<evidence type="ECO:0000259" key="2">
    <source>
        <dbReference type="Pfam" id="PF20469"/>
    </source>
</evidence>
<keyword evidence="3" id="KW-0255">Endonuclease</keyword>
<keyword evidence="3" id="KW-0540">Nuclease</keyword>
<evidence type="ECO:0000313" key="3">
    <source>
        <dbReference type="EMBL" id="KUG17341.1"/>
    </source>
</evidence>
<protein>
    <submittedName>
        <fullName evidence="3">Putative atp-dependent endonuclease of the old family</fullName>
    </submittedName>
</protein>
<reference evidence="3" key="1">
    <citation type="journal article" date="2015" name="Proc. Natl. Acad. Sci. U.S.A.">
        <title>Networks of energetic and metabolic interactions define dynamics in microbial communities.</title>
        <authorList>
            <person name="Embree M."/>
            <person name="Liu J.K."/>
            <person name="Al-Bassam M.M."/>
            <person name="Zengler K."/>
        </authorList>
    </citation>
    <scope>NUCLEOTIDE SEQUENCE</scope>
</reference>
<accession>A0A0W8F8Z4</accession>
<dbReference type="PANTHER" id="PTHR43581:SF4">
    <property type="entry name" value="ATP_GTP PHOSPHATASE"/>
    <property type="match status" value="1"/>
</dbReference>
<dbReference type="AlphaFoldDB" id="A0A0W8F8Z4"/>
<name>A0A0W8F8Z4_9ZZZZ</name>
<dbReference type="PANTHER" id="PTHR43581">
    <property type="entry name" value="ATP/GTP PHOSPHATASE"/>
    <property type="match status" value="1"/>
</dbReference>
<gene>
    <name evidence="3" type="ORF">ASZ90_012978</name>
</gene>
<comment type="caution">
    <text evidence="3">The sequence shown here is derived from an EMBL/GenBank/DDBJ whole genome shotgun (WGS) entry which is preliminary data.</text>
</comment>
<dbReference type="InterPro" id="IPR027417">
    <property type="entry name" value="P-loop_NTPase"/>
</dbReference>
<dbReference type="Pfam" id="PF13175">
    <property type="entry name" value="AAA_15"/>
    <property type="match status" value="1"/>
</dbReference>
<dbReference type="CDD" id="cd01026">
    <property type="entry name" value="TOPRIM_OLD"/>
    <property type="match status" value="1"/>
</dbReference>
<dbReference type="Gene3D" id="3.40.50.300">
    <property type="entry name" value="P-loop containing nucleotide triphosphate hydrolases"/>
    <property type="match status" value="1"/>
</dbReference>
<dbReference type="SUPFAM" id="SSF52540">
    <property type="entry name" value="P-loop containing nucleoside triphosphate hydrolases"/>
    <property type="match status" value="1"/>
</dbReference>
<feature type="domain" description="OLD protein-like TOPRIM" evidence="2">
    <location>
        <begin position="391"/>
        <end position="457"/>
    </location>
</feature>
<dbReference type="GO" id="GO:0004519">
    <property type="term" value="F:endonuclease activity"/>
    <property type="evidence" value="ECO:0007669"/>
    <property type="project" value="UniProtKB-KW"/>
</dbReference>
<keyword evidence="3" id="KW-0378">Hydrolase</keyword>
<dbReference type="EMBL" id="LNQE01001449">
    <property type="protein sequence ID" value="KUG17341.1"/>
    <property type="molecule type" value="Genomic_DNA"/>
</dbReference>
<evidence type="ECO:0000259" key="1">
    <source>
        <dbReference type="Pfam" id="PF13175"/>
    </source>
</evidence>
<sequence>MYLSKISVHNFRNLESLEANLSPGLNVIVGENNVGKTNLLDALRVALGSAWNNSEPIHLSKEDLHRSSDGNMIDKSIIVDLIFSELSEEEQAQFLEILNYNPKFPEKSTASIHFEWSWNETNDRGYYRRWGGERSNSETSISEDILQMLSITLLGALRDASSGLAPGRQNRLGRLLRVSANAHDKAQLEEVISKANNDLEQNPFVRSAEEKISMALEGASGPEFKQEAIIRSSEPEFDRIANNLRLVLKISDLDLATGKPITRELRSNGLGYNNLIYIATVLSELETVAQAALPLLLVEEPEAHLHPQLQILLINFLLKRGAGSSETHGVQVIVTAHSPTIASYVPIEILRVLHRDPSGKLRCMCLRECGLTKKEAYQLRRMFDVTRATLLFARGIILVEGVTEAILIPALSRRLDIKLEEKGISVIPICGVQFSTIAKLFGENKLKIPLSIITDGDPSIQYENDGEKNWTNEIPKKDDEGNIEVCDRVIKLLAEFIDNPVASVFPSKVTLEYDLADAGEKNPEMICRAWESCSNRPRTFNLDRLKACGNDHEKRVLAVWRGICRANPSSGKGDLAQELAEMLESNDEYFIVPDYIKRAIYHATGCPHEDLCR</sequence>
<organism evidence="3">
    <name type="scientific">hydrocarbon metagenome</name>
    <dbReference type="NCBI Taxonomy" id="938273"/>
    <lineage>
        <taxon>unclassified sequences</taxon>
        <taxon>metagenomes</taxon>
        <taxon>ecological metagenomes</taxon>
    </lineage>
</organism>
<dbReference type="InterPro" id="IPR051396">
    <property type="entry name" value="Bact_Antivir_Def_Nuclease"/>
</dbReference>
<feature type="domain" description="Endonuclease GajA/Old nuclease/RecF-like AAA" evidence="1">
    <location>
        <begin position="1"/>
        <end position="342"/>
    </location>
</feature>
<dbReference type="InterPro" id="IPR034139">
    <property type="entry name" value="TOPRIM_OLD"/>
</dbReference>
<proteinExistence type="predicted"/>